<protein>
    <submittedName>
        <fullName evidence="1">Uncharacterized protein</fullName>
    </submittedName>
</protein>
<dbReference type="Gene3D" id="2.30.30.100">
    <property type="match status" value="1"/>
</dbReference>
<keyword evidence="2" id="KW-1185">Reference proteome</keyword>
<dbReference type="Proteomes" id="UP000636800">
    <property type="component" value="Unassembled WGS sequence"/>
</dbReference>
<organism evidence="1 2">
    <name type="scientific">Vanilla planifolia</name>
    <name type="common">Vanilla</name>
    <dbReference type="NCBI Taxonomy" id="51239"/>
    <lineage>
        <taxon>Eukaryota</taxon>
        <taxon>Viridiplantae</taxon>
        <taxon>Streptophyta</taxon>
        <taxon>Embryophyta</taxon>
        <taxon>Tracheophyta</taxon>
        <taxon>Spermatophyta</taxon>
        <taxon>Magnoliopsida</taxon>
        <taxon>Liliopsida</taxon>
        <taxon>Asparagales</taxon>
        <taxon>Orchidaceae</taxon>
        <taxon>Vanilloideae</taxon>
        <taxon>Vanilleae</taxon>
        <taxon>Vanilla</taxon>
    </lineage>
</organism>
<dbReference type="EMBL" id="JADCNL010000004">
    <property type="protein sequence ID" value="KAG0485634.1"/>
    <property type="molecule type" value="Genomic_DNA"/>
</dbReference>
<dbReference type="GO" id="GO:0000932">
    <property type="term" value="C:P-body"/>
    <property type="evidence" value="ECO:0007669"/>
    <property type="project" value="TreeGrafter"/>
</dbReference>
<dbReference type="GO" id="GO:0033962">
    <property type="term" value="P:P-body assembly"/>
    <property type="evidence" value="ECO:0007669"/>
    <property type="project" value="TreeGrafter"/>
</dbReference>
<dbReference type="PANTHER" id="PTHR13586">
    <property type="entry name" value="SCD6 PROTEIN-RELATED"/>
    <property type="match status" value="1"/>
</dbReference>
<name>A0A835V341_VANPL</name>
<sequence>MALTHAAIRVMLRPSVQLLEAHLLFSNHQGPFHLVGFPTSNTNLCFSLPLGGSGICLPCTLSICAFYPFSSLERYPLRVRSFWNRRTKKKRSSNSSGDKIYEYILFRGSDIKDLQVKASAPVQIEPAYNDPAIIQSKFPHPPATPLSLPSLGTVSTTEISSHTAQLGLQRPTFQGNPTPYPTCGNLGPWGSTHPSLTSNCSAPSVPMYWQGCYAPSVGFPLMRPLPGIAMPPMQQTAQFESPNASSSSCPLFPQLSSSLTSTPFFSSIHSCFKPSNAIFTRDIAGLCSKQGFHFSF</sequence>
<gene>
    <name evidence="1" type="ORF">HPP92_009713</name>
</gene>
<evidence type="ECO:0000313" key="1">
    <source>
        <dbReference type="EMBL" id="KAG0485634.1"/>
    </source>
</evidence>
<evidence type="ECO:0000313" key="2">
    <source>
        <dbReference type="Proteomes" id="UP000636800"/>
    </source>
</evidence>
<accession>A0A835V341</accession>
<reference evidence="1 2" key="1">
    <citation type="journal article" date="2020" name="Nat. Food">
        <title>A phased Vanilla planifolia genome enables genetic improvement of flavour and production.</title>
        <authorList>
            <person name="Hasing T."/>
            <person name="Tang H."/>
            <person name="Brym M."/>
            <person name="Khazi F."/>
            <person name="Huang T."/>
            <person name="Chambers A.H."/>
        </authorList>
    </citation>
    <scope>NUCLEOTIDE SEQUENCE [LARGE SCALE GENOMIC DNA]</scope>
    <source>
        <tissue evidence="1">Leaf</tissue>
    </source>
</reference>
<dbReference type="GO" id="GO:0003729">
    <property type="term" value="F:mRNA binding"/>
    <property type="evidence" value="ECO:0007669"/>
    <property type="project" value="TreeGrafter"/>
</dbReference>
<proteinExistence type="predicted"/>
<dbReference type="GO" id="GO:0034063">
    <property type="term" value="P:stress granule assembly"/>
    <property type="evidence" value="ECO:0007669"/>
    <property type="project" value="TreeGrafter"/>
</dbReference>
<comment type="caution">
    <text evidence="1">The sequence shown here is derived from an EMBL/GenBank/DDBJ whole genome shotgun (WGS) entry which is preliminary data.</text>
</comment>
<dbReference type="AlphaFoldDB" id="A0A835V341"/>
<dbReference type="PANTHER" id="PTHR13586:SF0">
    <property type="entry name" value="TRAILER HITCH, ISOFORM H"/>
    <property type="match status" value="1"/>
</dbReference>